<dbReference type="Proteomes" id="UP000663891">
    <property type="component" value="Unassembled WGS sequence"/>
</dbReference>
<name>A0A815LFV3_9BILA</name>
<evidence type="ECO:0000313" key="4">
    <source>
        <dbReference type="EMBL" id="CAF4089927.1"/>
    </source>
</evidence>
<dbReference type="EMBL" id="CAJNON010002078">
    <property type="protein sequence ID" value="CAF1499144.1"/>
    <property type="molecule type" value="Genomic_DNA"/>
</dbReference>
<dbReference type="Proteomes" id="UP000663881">
    <property type="component" value="Unassembled WGS sequence"/>
</dbReference>
<comment type="caution">
    <text evidence="2">The sequence shown here is derived from an EMBL/GenBank/DDBJ whole genome shotgun (WGS) entry which is preliminary data.</text>
</comment>
<dbReference type="EMBL" id="CAJOAY010004960">
    <property type="protein sequence ID" value="CAF4089927.1"/>
    <property type="molecule type" value="Genomic_DNA"/>
</dbReference>
<evidence type="ECO:0000313" key="6">
    <source>
        <dbReference type="Proteomes" id="UP000663860"/>
    </source>
</evidence>
<evidence type="ECO:0000313" key="3">
    <source>
        <dbReference type="EMBL" id="CAF1499144.1"/>
    </source>
</evidence>
<evidence type="ECO:0000313" key="2">
    <source>
        <dbReference type="EMBL" id="CAF1406163.1"/>
    </source>
</evidence>
<dbReference type="EMBL" id="CAJOBB010004855">
    <property type="protein sequence ID" value="CAF4106029.1"/>
    <property type="molecule type" value="Genomic_DNA"/>
</dbReference>
<feature type="region of interest" description="Disordered" evidence="1">
    <location>
        <begin position="88"/>
        <end position="112"/>
    </location>
</feature>
<sequence length="112" mass="12630">MTSTSFHCGRNSLMIENTVCSQLELQRLAPSFSHDRSTMYRRSSLYSLTPTLTLSPVSPQLSTMYSNTRTISSILSDLTTQFLKTKTSNFSKRSRTSSMNLTNTNRMESAND</sequence>
<dbReference type="Proteomes" id="UP000663860">
    <property type="component" value="Unassembled WGS sequence"/>
</dbReference>
<evidence type="ECO:0000256" key="1">
    <source>
        <dbReference type="SAM" id="MobiDB-lite"/>
    </source>
</evidence>
<organism evidence="2 6">
    <name type="scientific">Adineta steineri</name>
    <dbReference type="NCBI Taxonomy" id="433720"/>
    <lineage>
        <taxon>Eukaryota</taxon>
        <taxon>Metazoa</taxon>
        <taxon>Spiralia</taxon>
        <taxon>Gnathifera</taxon>
        <taxon>Rotifera</taxon>
        <taxon>Eurotatoria</taxon>
        <taxon>Bdelloidea</taxon>
        <taxon>Adinetida</taxon>
        <taxon>Adinetidae</taxon>
        <taxon>Adineta</taxon>
    </lineage>
</organism>
<dbReference type="EMBL" id="CAJNOE010001259">
    <property type="protein sequence ID" value="CAF1406163.1"/>
    <property type="molecule type" value="Genomic_DNA"/>
</dbReference>
<gene>
    <name evidence="2" type="ORF">IZO911_LOCUS39796</name>
    <name evidence="5" type="ORF">KXQ929_LOCUS34808</name>
    <name evidence="4" type="ORF">OKA104_LOCUS35079</name>
    <name evidence="3" type="ORF">VCS650_LOCUS42144</name>
</gene>
<protein>
    <submittedName>
        <fullName evidence="2">Uncharacterized protein</fullName>
    </submittedName>
</protein>
<proteinExistence type="predicted"/>
<dbReference type="AlphaFoldDB" id="A0A815LFV3"/>
<evidence type="ECO:0000313" key="5">
    <source>
        <dbReference type="EMBL" id="CAF4106029.1"/>
    </source>
</evidence>
<accession>A0A815LFV3</accession>
<dbReference type="Proteomes" id="UP000663868">
    <property type="component" value="Unassembled WGS sequence"/>
</dbReference>
<reference evidence="2" key="1">
    <citation type="submission" date="2021-02" db="EMBL/GenBank/DDBJ databases">
        <authorList>
            <person name="Nowell W R."/>
        </authorList>
    </citation>
    <scope>NUCLEOTIDE SEQUENCE</scope>
</reference>